<dbReference type="Gene3D" id="1.25.10.10">
    <property type="entry name" value="Leucine-rich Repeat Variant"/>
    <property type="match status" value="1"/>
</dbReference>
<dbReference type="InterPro" id="IPR045210">
    <property type="entry name" value="RING-Ubox_PUB"/>
</dbReference>
<dbReference type="InterPro" id="IPR016024">
    <property type="entry name" value="ARM-type_fold"/>
</dbReference>
<evidence type="ECO:0000256" key="4">
    <source>
        <dbReference type="ARBA" id="ARBA00022737"/>
    </source>
</evidence>
<keyword evidence="4" id="KW-0677">Repeat</keyword>
<dbReference type="PANTHER" id="PTHR22849:SF11">
    <property type="entry name" value="U-BOX DOMAIN-CONTAINING PROTEIN"/>
    <property type="match status" value="1"/>
</dbReference>
<dbReference type="InterPro" id="IPR011989">
    <property type="entry name" value="ARM-like"/>
</dbReference>
<evidence type="ECO:0000259" key="8">
    <source>
        <dbReference type="PROSITE" id="PS51698"/>
    </source>
</evidence>
<dbReference type="SUPFAM" id="SSF57850">
    <property type="entry name" value="RING/U-box"/>
    <property type="match status" value="1"/>
</dbReference>
<dbReference type="PANTHER" id="PTHR22849">
    <property type="entry name" value="WDSAM1 PROTEIN"/>
    <property type="match status" value="1"/>
</dbReference>
<gene>
    <name evidence="9" type="ORF">RJ641_008229</name>
</gene>
<dbReference type="SUPFAM" id="SSF48371">
    <property type="entry name" value="ARM repeat"/>
    <property type="match status" value="1"/>
</dbReference>
<dbReference type="PROSITE" id="PS51698">
    <property type="entry name" value="U_BOX"/>
    <property type="match status" value="1"/>
</dbReference>
<keyword evidence="5 7" id="KW-0833">Ubl conjugation pathway</keyword>
<accession>A0AAN8V2Y6</accession>
<dbReference type="GO" id="GO:0016567">
    <property type="term" value="P:protein ubiquitination"/>
    <property type="evidence" value="ECO:0007669"/>
    <property type="project" value="UniProtKB-UniRule"/>
</dbReference>
<evidence type="ECO:0000313" key="9">
    <source>
        <dbReference type="EMBL" id="KAK6926510.1"/>
    </source>
</evidence>
<dbReference type="InterPro" id="IPR003613">
    <property type="entry name" value="Ubox_domain"/>
</dbReference>
<keyword evidence="3 7" id="KW-0808">Transferase</keyword>
<dbReference type="GO" id="GO:0006952">
    <property type="term" value="P:defense response"/>
    <property type="evidence" value="ECO:0007669"/>
    <property type="project" value="UniProtKB-ARBA"/>
</dbReference>
<dbReference type="PROSITE" id="PS50176">
    <property type="entry name" value="ARM_REPEAT"/>
    <property type="match status" value="1"/>
</dbReference>
<dbReference type="CDD" id="cd16664">
    <property type="entry name" value="RING-Ubox_PUB"/>
    <property type="match status" value="1"/>
</dbReference>
<evidence type="ECO:0000256" key="5">
    <source>
        <dbReference type="ARBA" id="ARBA00022786"/>
    </source>
</evidence>
<comment type="catalytic activity">
    <reaction evidence="1 7">
        <text>S-ubiquitinyl-[E2 ubiquitin-conjugating enzyme]-L-cysteine + [acceptor protein]-L-lysine = [E2 ubiquitin-conjugating enzyme]-L-cysteine + N(6)-ubiquitinyl-[acceptor protein]-L-lysine.</text>
        <dbReference type="EC" id="2.3.2.27"/>
    </reaction>
</comment>
<evidence type="ECO:0000256" key="7">
    <source>
        <dbReference type="RuleBase" id="RU369093"/>
    </source>
</evidence>
<protein>
    <recommendedName>
        <fullName evidence="7 8">U-box domain-containing protein</fullName>
        <ecNumber evidence="7">2.3.2.27</ecNumber>
    </recommendedName>
    <alternativeName>
        <fullName evidence="7">RING-type E3 ubiquitin transferase PUB</fullName>
    </alternativeName>
</protein>
<name>A0AAN8V2Y6_9MAGN</name>
<dbReference type="SMART" id="SM00504">
    <property type="entry name" value="Ubox"/>
    <property type="match status" value="1"/>
</dbReference>
<feature type="repeat" description="ARM" evidence="6">
    <location>
        <begin position="138"/>
        <end position="179"/>
    </location>
</feature>
<sequence>MEDIEIPSHFICPISLQLMRDPVTVTTGITYDRGSIEKWLFVCKNNTCPMTKQVLTDFELTPNHTLRRLIQAWCMLNACYGIERIPTPKPQISKSQIFKFLDDVKKSPLHLQIKSLQNLKTVVLENERNKKYLEDNSSAIEFLASLVTKNNTNSNLVDEALSILFNLEISEKNMKNLVNRIDQEFVDSLIQILKCGNYQSRANGIKLLKSIYEVSDPIQLMGTRPELFNETARVFQDQISYQALKTGLKLLVELCPWGRNRIKAVQAGLVSVLIELLLETSDKKACELALVVLEQICRCAEGRAGLLDHAGGLAVVSKKIMRISHLASDRAVRILSSISKCSANAKVLHEMLQVGVVAKLCWVLEVETSVKTKERSREILRLHSRVWRNSSCIPSHLLSSYPSS</sequence>
<feature type="domain" description="U-box" evidence="8">
    <location>
        <begin position="5"/>
        <end position="80"/>
    </location>
</feature>
<dbReference type="Pfam" id="PF04564">
    <property type="entry name" value="U-box"/>
    <property type="match status" value="1"/>
</dbReference>
<dbReference type="InterPro" id="IPR058678">
    <property type="entry name" value="ARM_PUB"/>
</dbReference>
<dbReference type="GO" id="GO:0061630">
    <property type="term" value="F:ubiquitin protein ligase activity"/>
    <property type="evidence" value="ECO:0007669"/>
    <property type="project" value="UniProtKB-UniRule"/>
</dbReference>
<evidence type="ECO:0000256" key="2">
    <source>
        <dbReference type="ARBA" id="ARBA00004906"/>
    </source>
</evidence>
<keyword evidence="10" id="KW-1185">Reference proteome</keyword>
<dbReference type="Gene3D" id="3.30.40.10">
    <property type="entry name" value="Zinc/RING finger domain, C3HC4 (zinc finger)"/>
    <property type="match status" value="1"/>
</dbReference>
<evidence type="ECO:0000256" key="6">
    <source>
        <dbReference type="PROSITE-ProRule" id="PRU00259"/>
    </source>
</evidence>
<reference evidence="9 10" key="1">
    <citation type="submission" date="2023-12" db="EMBL/GenBank/DDBJ databases">
        <title>A high-quality genome assembly for Dillenia turbinata (Dilleniales).</title>
        <authorList>
            <person name="Chanderbali A."/>
        </authorList>
    </citation>
    <scope>NUCLEOTIDE SEQUENCE [LARGE SCALE GENOMIC DNA]</scope>
    <source>
        <strain evidence="9">LSX21</strain>
        <tissue evidence="9">Leaf</tissue>
    </source>
</reference>
<dbReference type="EMBL" id="JBAMMX010000015">
    <property type="protein sequence ID" value="KAK6926510.1"/>
    <property type="molecule type" value="Genomic_DNA"/>
</dbReference>
<dbReference type="InterPro" id="IPR000225">
    <property type="entry name" value="Armadillo"/>
</dbReference>
<comment type="function">
    <text evidence="7">Functions as an E3 ubiquitin ligase.</text>
</comment>
<organism evidence="9 10">
    <name type="scientific">Dillenia turbinata</name>
    <dbReference type="NCBI Taxonomy" id="194707"/>
    <lineage>
        <taxon>Eukaryota</taxon>
        <taxon>Viridiplantae</taxon>
        <taxon>Streptophyta</taxon>
        <taxon>Embryophyta</taxon>
        <taxon>Tracheophyta</taxon>
        <taxon>Spermatophyta</taxon>
        <taxon>Magnoliopsida</taxon>
        <taxon>eudicotyledons</taxon>
        <taxon>Gunneridae</taxon>
        <taxon>Pentapetalae</taxon>
        <taxon>Dilleniales</taxon>
        <taxon>Dilleniaceae</taxon>
        <taxon>Dillenia</taxon>
    </lineage>
</organism>
<dbReference type="FunFam" id="3.30.40.10:FF:000437">
    <property type="entry name" value="RING-type E3 ubiquitin transferase"/>
    <property type="match status" value="1"/>
</dbReference>
<proteinExistence type="predicted"/>
<dbReference type="InterPro" id="IPR045185">
    <property type="entry name" value="PUB22/23/24-like"/>
</dbReference>
<evidence type="ECO:0000256" key="1">
    <source>
        <dbReference type="ARBA" id="ARBA00000900"/>
    </source>
</evidence>
<comment type="caution">
    <text evidence="9">The sequence shown here is derived from an EMBL/GenBank/DDBJ whole genome shotgun (WGS) entry which is preliminary data.</text>
</comment>
<dbReference type="AlphaFoldDB" id="A0AAN8V2Y6"/>
<comment type="pathway">
    <text evidence="2 7">Protein modification; protein ubiquitination.</text>
</comment>
<dbReference type="InterPro" id="IPR013083">
    <property type="entry name" value="Znf_RING/FYVE/PHD"/>
</dbReference>
<evidence type="ECO:0000313" key="10">
    <source>
        <dbReference type="Proteomes" id="UP001370490"/>
    </source>
</evidence>
<evidence type="ECO:0000256" key="3">
    <source>
        <dbReference type="ARBA" id="ARBA00022679"/>
    </source>
</evidence>
<dbReference type="EC" id="2.3.2.27" evidence="7"/>
<dbReference type="Pfam" id="PF25598">
    <property type="entry name" value="ARM_PUB"/>
    <property type="match status" value="1"/>
</dbReference>
<dbReference type="Proteomes" id="UP001370490">
    <property type="component" value="Unassembled WGS sequence"/>
</dbReference>